<name>A0A5N5T305_9CRUS</name>
<dbReference type="GO" id="GO:0005762">
    <property type="term" value="C:mitochondrial large ribosomal subunit"/>
    <property type="evidence" value="ECO:0007669"/>
    <property type="project" value="TreeGrafter"/>
</dbReference>
<evidence type="ECO:0000256" key="4">
    <source>
        <dbReference type="ARBA" id="ARBA00035290"/>
    </source>
</evidence>
<proteinExistence type="inferred from homology"/>
<evidence type="ECO:0000313" key="8">
    <source>
        <dbReference type="Proteomes" id="UP000326759"/>
    </source>
</evidence>
<dbReference type="EMBL" id="SEYY01012373">
    <property type="protein sequence ID" value="KAB7500856.1"/>
    <property type="molecule type" value="Genomic_DNA"/>
</dbReference>
<protein>
    <recommendedName>
        <fullName evidence="4">Large ribosomal subunit protein bL17m</fullName>
    </recommendedName>
    <alternativeName>
        <fullName evidence="5">39S ribosomal protein L17, mitochondrial</fullName>
    </alternativeName>
</protein>
<dbReference type="OrthoDB" id="275000at2759"/>
<evidence type="ECO:0000256" key="2">
    <source>
        <dbReference type="ARBA" id="ARBA00022980"/>
    </source>
</evidence>
<dbReference type="PANTHER" id="PTHR14413:SF16">
    <property type="entry name" value="LARGE RIBOSOMAL SUBUNIT PROTEIN BL17M"/>
    <property type="match status" value="1"/>
</dbReference>
<keyword evidence="8" id="KW-1185">Reference proteome</keyword>
<comment type="caution">
    <text evidence="7">The sequence shown here is derived from an EMBL/GenBank/DDBJ whole genome shotgun (WGS) entry which is preliminary data.</text>
</comment>
<keyword evidence="2 7" id="KW-0689">Ribosomal protein</keyword>
<dbReference type="InterPro" id="IPR000456">
    <property type="entry name" value="Ribosomal_bL17"/>
</dbReference>
<dbReference type="SUPFAM" id="SSF64263">
    <property type="entry name" value="Prokaryotic ribosomal protein L17"/>
    <property type="match status" value="1"/>
</dbReference>
<feature type="compositionally biased region" description="Basic and acidic residues" evidence="6">
    <location>
        <begin position="176"/>
        <end position="186"/>
    </location>
</feature>
<dbReference type="Gene3D" id="3.90.1030.10">
    <property type="entry name" value="Ribosomal protein L17"/>
    <property type="match status" value="1"/>
</dbReference>
<keyword evidence="3" id="KW-0687">Ribonucleoprotein</keyword>
<gene>
    <name evidence="7" type="primary">MRPL17</name>
    <name evidence="7" type="ORF">Anas_06867</name>
</gene>
<dbReference type="Proteomes" id="UP000326759">
    <property type="component" value="Unassembled WGS sequence"/>
</dbReference>
<dbReference type="GO" id="GO:0006412">
    <property type="term" value="P:translation"/>
    <property type="evidence" value="ECO:0007669"/>
    <property type="project" value="InterPro"/>
</dbReference>
<dbReference type="InterPro" id="IPR036373">
    <property type="entry name" value="Ribosomal_bL17_sf"/>
</dbReference>
<accession>A0A5N5T305</accession>
<sequence>MYIHKNTVAELRKLVPDIRIPIQKNKRMLKNPQGALGRIWKISKDVSDLFKEERVELGKERADEVRGYAEKREAIKYGDTHEPTMEIAKFYLQDRTLIHKLFNVFVPRFKDYNQCYTNVYLAPTLYTFEKYPRKLPLRAILELKGHPFPPMKPERIPTNNWIHNILLEEARREYNQKKAAAEKAENEEASSLRAEDEENEVD</sequence>
<evidence type="ECO:0000256" key="3">
    <source>
        <dbReference type="ARBA" id="ARBA00023274"/>
    </source>
</evidence>
<evidence type="ECO:0000313" key="7">
    <source>
        <dbReference type="EMBL" id="KAB7500856.1"/>
    </source>
</evidence>
<reference evidence="7 8" key="1">
    <citation type="journal article" date="2019" name="PLoS Biol.">
        <title>Sex chromosomes control vertical transmission of feminizing Wolbachia symbionts in an isopod.</title>
        <authorList>
            <person name="Becking T."/>
            <person name="Chebbi M.A."/>
            <person name="Giraud I."/>
            <person name="Moumen B."/>
            <person name="Laverre T."/>
            <person name="Caubet Y."/>
            <person name="Peccoud J."/>
            <person name="Gilbert C."/>
            <person name="Cordaux R."/>
        </authorList>
    </citation>
    <scope>NUCLEOTIDE SEQUENCE [LARGE SCALE GENOMIC DNA]</scope>
    <source>
        <strain evidence="7">ANa2</strain>
        <tissue evidence="7">Whole body excluding digestive tract and cuticle</tissue>
    </source>
</reference>
<dbReference type="Pfam" id="PF01196">
    <property type="entry name" value="Ribosomal_L17"/>
    <property type="match status" value="1"/>
</dbReference>
<dbReference type="AlphaFoldDB" id="A0A5N5T305"/>
<organism evidence="7 8">
    <name type="scientific">Armadillidium nasatum</name>
    <dbReference type="NCBI Taxonomy" id="96803"/>
    <lineage>
        <taxon>Eukaryota</taxon>
        <taxon>Metazoa</taxon>
        <taxon>Ecdysozoa</taxon>
        <taxon>Arthropoda</taxon>
        <taxon>Crustacea</taxon>
        <taxon>Multicrustacea</taxon>
        <taxon>Malacostraca</taxon>
        <taxon>Eumalacostraca</taxon>
        <taxon>Peracarida</taxon>
        <taxon>Isopoda</taxon>
        <taxon>Oniscidea</taxon>
        <taxon>Crinocheta</taxon>
        <taxon>Armadillidiidae</taxon>
        <taxon>Armadillidium</taxon>
    </lineage>
</organism>
<dbReference type="PANTHER" id="PTHR14413">
    <property type="entry name" value="RIBOSOMAL PROTEIN L17"/>
    <property type="match status" value="1"/>
</dbReference>
<dbReference type="GO" id="GO:0003735">
    <property type="term" value="F:structural constituent of ribosome"/>
    <property type="evidence" value="ECO:0007669"/>
    <property type="project" value="InterPro"/>
</dbReference>
<evidence type="ECO:0000256" key="1">
    <source>
        <dbReference type="ARBA" id="ARBA00008777"/>
    </source>
</evidence>
<comment type="similarity">
    <text evidence="1">Belongs to the bacterial ribosomal protein bL17 family.</text>
</comment>
<evidence type="ECO:0000256" key="5">
    <source>
        <dbReference type="ARBA" id="ARBA00035413"/>
    </source>
</evidence>
<evidence type="ECO:0000256" key="6">
    <source>
        <dbReference type="SAM" id="MobiDB-lite"/>
    </source>
</evidence>
<feature type="region of interest" description="Disordered" evidence="6">
    <location>
        <begin position="176"/>
        <end position="202"/>
    </location>
</feature>